<feature type="transmembrane region" description="Helical" evidence="1">
    <location>
        <begin position="112"/>
        <end position="133"/>
    </location>
</feature>
<dbReference type="RefSeq" id="WP_347437761.1">
    <property type="nucleotide sequence ID" value="NZ_CP089291.1"/>
</dbReference>
<reference evidence="2" key="1">
    <citation type="submission" date="2021-12" db="EMBL/GenBank/DDBJ databases">
        <title>Alicyclobacillaceae gen. nov., sp. nov., isolated from chalcocite enrichment system.</title>
        <authorList>
            <person name="Jiang Z."/>
        </authorList>
    </citation>
    <scope>NUCLEOTIDE SEQUENCE</scope>
    <source>
        <strain evidence="2">MYW30-H2</strain>
    </source>
</reference>
<feature type="transmembrane region" description="Helical" evidence="1">
    <location>
        <begin position="33"/>
        <end position="52"/>
    </location>
</feature>
<accession>A0ABY4CKT9</accession>
<keyword evidence="3" id="KW-1185">Reference proteome</keyword>
<feature type="transmembrane region" description="Helical" evidence="1">
    <location>
        <begin position="80"/>
        <end position="100"/>
    </location>
</feature>
<protein>
    <submittedName>
        <fullName evidence="2">Uncharacterized protein</fullName>
    </submittedName>
</protein>
<evidence type="ECO:0000313" key="3">
    <source>
        <dbReference type="Proteomes" id="UP000830167"/>
    </source>
</evidence>
<feature type="transmembrane region" description="Helical" evidence="1">
    <location>
        <begin position="509"/>
        <end position="529"/>
    </location>
</feature>
<gene>
    <name evidence="2" type="ORF">LSG31_02065</name>
</gene>
<sequence length="536" mass="59884">MLRKVGKWVGVIALSVYLYFAYHLLVIPGALDFSFYGILGFIAACVIGILVLPAKFRKPGAVLAIGMLMIARGLDNVHHISIILQVIDFLIMLAVIGWLLRKYGRIRFKTTALGAIAVLVCTYAIPVVDIPFLSHFTIRYQSAEFVDPMTSINPAYPVYVMHGKGNAGDRIITETNRPNASLPGKYIDSKNDSMLVSFTLNGKHGDTQLIKADQLPNVLFDDFGTVGFPYDTYTMYNVKGFVQKEYRPLYQPQQILENALDLGNFPVLQTNLERHTLHVDHLAWDVFQSRYGKNQQRSDSGQLQIIANHIVGMYKGSPVFIVTKDEKILGTAHVLPGTQEQVLAEGNNRIDVYGIKSGRLLASYTSNLDTPLPGDVIMADIDGDGQAELLVNTVPARILKITPNGQWQTLWVSPKDSFRFETVGKIGNDPNVTIVANSPSEVRDVSIRYVTGYTYQNGTLDRLWRIPRDSLLFPQLVTEKGSHQSYLLVTDYGHQNMYVLRQHSIPVQMLLLVLFGLYVIVAFVVRLAWKGGRAHV</sequence>
<dbReference type="EMBL" id="CP089291">
    <property type="protein sequence ID" value="UOF91070.1"/>
    <property type="molecule type" value="Genomic_DNA"/>
</dbReference>
<evidence type="ECO:0000256" key="1">
    <source>
        <dbReference type="SAM" id="Phobius"/>
    </source>
</evidence>
<organism evidence="2 3">
    <name type="scientific">Fodinisporobacter ferrooxydans</name>
    <dbReference type="NCBI Taxonomy" id="2901836"/>
    <lineage>
        <taxon>Bacteria</taxon>
        <taxon>Bacillati</taxon>
        <taxon>Bacillota</taxon>
        <taxon>Bacilli</taxon>
        <taxon>Bacillales</taxon>
        <taxon>Alicyclobacillaceae</taxon>
        <taxon>Fodinisporobacter</taxon>
    </lineage>
</organism>
<name>A0ABY4CKT9_9BACL</name>
<keyword evidence="1" id="KW-1133">Transmembrane helix</keyword>
<feature type="transmembrane region" description="Helical" evidence="1">
    <location>
        <begin position="59"/>
        <end position="74"/>
    </location>
</feature>
<proteinExistence type="predicted"/>
<keyword evidence="1" id="KW-0472">Membrane</keyword>
<dbReference type="Proteomes" id="UP000830167">
    <property type="component" value="Chromosome"/>
</dbReference>
<feature type="transmembrane region" description="Helical" evidence="1">
    <location>
        <begin position="7"/>
        <end position="27"/>
    </location>
</feature>
<evidence type="ECO:0000313" key="2">
    <source>
        <dbReference type="EMBL" id="UOF91070.1"/>
    </source>
</evidence>
<keyword evidence="1" id="KW-0812">Transmembrane</keyword>